<dbReference type="PANTHER" id="PTHR37829:SF3">
    <property type="entry name" value="PROTEIN JAYE-RELATED"/>
    <property type="match status" value="1"/>
</dbReference>
<dbReference type="InterPro" id="IPR058531">
    <property type="entry name" value="Baseplate_J_M"/>
</dbReference>
<organism evidence="4">
    <name type="scientific">Paenibacillus sp. BIHB 4019</name>
    <dbReference type="NCBI Taxonomy" id="1870819"/>
    <lineage>
        <taxon>Bacteria</taxon>
        <taxon>Bacillati</taxon>
        <taxon>Bacillota</taxon>
        <taxon>Bacilli</taxon>
        <taxon>Bacillales</taxon>
        <taxon>Paenibacillaceae</taxon>
        <taxon>Paenibacillus</taxon>
    </lineage>
</organism>
<evidence type="ECO:0000313" key="4">
    <source>
        <dbReference type="EMBL" id="ANY67587.1"/>
    </source>
</evidence>
<proteinExistence type="inferred from homology"/>
<gene>
    <name evidence="4" type="ORF">BBD42_14720</name>
</gene>
<dbReference type="Pfam" id="PF26079">
    <property type="entry name" value="Baseplate_J_C"/>
    <property type="match status" value="1"/>
</dbReference>
<evidence type="ECO:0000256" key="1">
    <source>
        <dbReference type="ARBA" id="ARBA00038087"/>
    </source>
</evidence>
<dbReference type="EMBL" id="CP016808">
    <property type="protein sequence ID" value="ANY67587.1"/>
    <property type="molecule type" value="Genomic_DNA"/>
</dbReference>
<feature type="domain" description="Baseplate J-like central" evidence="2">
    <location>
        <begin position="182"/>
        <end position="261"/>
    </location>
</feature>
<dbReference type="InterPro" id="IPR052399">
    <property type="entry name" value="Phage_Baseplate_Assmbl_Protein"/>
</dbReference>
<evidence type="ECO:0000259" key="2">
    <source>
        <dbReference type="Pfam" id="PF26078"/>
    </source>
</evidence>
<reference evidence="4" key="1">
    <citation type="submission" date="2016-08" db="EMBL/GenBank/DDBJ databases">
        <title>Complete Genome Seqeunce of Paenibacillus sp. BIHB 4019 from tea rhizoplane.</title>
        <authorList>
            <person name="Thakur R."/>
            <person name="Swarnkar M.K."/>
            <person name="Gulati A."/>
        </authorList>
    </citation>
    <scope>NUCLEOTIDE SEQUENCE [LARGE SCALE GENOMIC DNA]</scope>
    <source>
        <strain evidence="4">BIHB4019</strain>
    </source>
</reference>
<dbReference type="Pfam" id="PF26078">
    <property type="entry name" value="Baseplate_J_M"/>
    <property type="match status" value="1"/>
</dbReference>
<accession>A0A1B2DIN2</accession>
<name>A0A1B2DIN2_9BACL</name>
<sequence length="359" mass="38525">MYEAFTYSFILQRMLDRVSEDVDKREGSVIFDALAPAAAELSEMYAQLDVNQALLFADTATGEWLERRTAEFGVERQPATFAQRQGEFFGSNGQLVDVPLKSRFALDDLRYTVTGKNGTGLFTLTCETAGIVGNQKYGALLPLAYVDGLARAELAQILVPGEEAETDEALRARYYSVVNEPAFGGNIADYKQMISSIDGVGGAKIFPVWNGGGTVKCTIIAANWTKPAEQLVALVQTAVDPTINSGLGLGMAPIGHEVTVTGVDVAQVAVETTVMLAAGRTIGQVQSDIEDKISAYLLELRQEWMNQQELTVRIAQIEARILTVSGVVDVLGTKLNGAAANLALAEDEIPLLGAVVVND</sequence>
<comment type="similarity">
    <text evidence="1">Belongs to the Mu gp47/PBSX XkdT family.</text>
</comment>
<dbReference type="AlphaFoldDB" id="A0A1B2DIN2"/>
<feature type="domain" description="Baseplate J-like C-terminal" evidence="3">
    <location>
        <begin position="268"/>
        <end position="358"/>
    </location>
</feature>
<protein>
    <submittedName>
        <fullName evidence="4">Phage tail protein</fullName>
    </submittedName>
</protein>
<dbReference type="InterPro" id="IPR058530">
    <property type="entry name" value="Baseplate_J-like_C"/>
</dbReference>
<dbReference type="PANTHER" id="PTHR37829">
    <property type="entry name" value="PHAGE-LIKE ELEMENT PBSX PROTEIN XKDT"/>
    <property type="match status" value="1"/>
</dbReference>
<evidence type="ECO:0000259" key="3">
    <source>
        <dbReference type="Pfam" id="PF26079"/>
    </source>
</evidence>
<dbReference type="RefSeq" id="WP_099518772.1">
    <property type="nucleotide sequence ID" value="NZ_CP016808.1"/>
</dbReference>